<dbReference type="OrthoDB" id="10331955at2759"/>
<protein>
    <submittedName>
        <fullName evidence="1">Uncharacterized protein</fullName>
    </submittedName>
</protein>
<gene>
    <name evidence="1" type="ORF">K432DRAFT_379248</name>
</gene>
<sequence length="212" mass="24870">MPMFYNIPHVMGFPEFTGYPWMHRGQERLDAEGFRRSMWEDQRIFHRIVFASCQTGRAPLCAPDYFFLSSEGSKVELCYLFRARNQILDIKWNSIETKKPEENVDWRPFCAYIRGHLPTAEFLFEPPEVWDKTWFARTISETAEKVPVRAEIVDLVKAAGYEITGKQGWFGTQSWSLADGEVIRRVAFAHWIGWRETSEQDLERLGSHLVEL</sequence>
<organism evidence="1 2">
    <name type="scientific">Lepidopterella palustris CBS 459.81</name>
    <dbReference type="NCBI Taxonomy" id="1314670"/>
    <lineage>
        <taxon>Eukaryota</taxon>
        <taxon>Fungi</taxon>
        <taxon>Dikarya</taxon>
        <taxon>Ascomycota</taxon>
        <taxon>Pezizomycotina</taxon>
        <taxon>Dothideomycetes</taxon>
        <taxon>Pleosporomycetidae</taxon>
        <taxon>Mytilinidiales</taxon>
        <taxon>Argynnaceae</taxon>
        <taxon>Lepidopterella</taxon>
    </lineage>
</organism>
<keyword evidence="2" id="KW-1185">Reference proteome</keyword>
<dbReference type="Proteomes" id="UP000250266">
    <property type="component" value="Unassembled WGS sequence"/>
</dbReference>
<name>A0A8E2JIF8_9PEZI</name>
<reference evidence="1 2" key="1">
    <citation type="journal article" date="2016" name="Nat. Commun.">
        <title>Ectomycorrhizal ecology is imprinted in the genome of the dominant symbiotic fungus Cenococcum geophilum.</title>
        <authorList>
            <consortium name="DOE Joint Genome Institute"/>
            <person name="Peter M."/>
            <person name="Kohler A."/>
            <person name="Ohm R.A."/>
            <person name="Kuo A."/>
            <person name="Krutzmann J."/>
            <person name="Morin E."/>
            <person name="Arend M."/>
            <person name="Barry K.W."/>
            <person name="Binder M."/>
            <person name="Choi C."/>
            <person name="Clum A."/>
            <person name="Copeland A."/>
            <person name="Grisel N."/>
            <person name="Haridas S."/>
            <person name="Kipfer T."/>
            <person name="LaButti K."/>
            <person name="Lindquist E."/>
            <person name="Lipzen A."/>
            <person name="Maire R."/>
            <person name="Meier B."/>
            <person name="Mihaltcheva S."/>
            <person name="Molinier V."/>
            <person name="Murat C."/>
            <person name="Poggeler S."/>
            <person name="Quandt C.A."/>
            <person name="Sperisen C."/>
            <person name="Tritt A."/>
            <person name="Tisserant E."/>
            <person name="Crous P.W."/>
            <person name="Henrissat B."/>
            <person name="Nehls U."/>
            <person name="Egli S."/>
            <person name="Spatafora J.W."/>
            <person name="Grigoriev I.V."/>
            <person name="Martin F.M."/>
        </authorList>
    </citation>
    <scope>NUCLEOTIDE SEQUENCE [LARGE SCALE GENOMIC DNA]</scope>
    <source>
        <strain evidence="1 2">CBS 459.81</strain>
    </source>
</reference>
<dbReference type="AlphaFoldDB" id="A0A8E2JIF8"/>
<evidence type="ECO:0000313" key="1">
    <source>
        <dbReference type="EMBL" id="OCK83774.1"/>
    </source>
</evidence>
<accession>A0A8E2JIF8</accession>
<evidence type="ECO:0000313" key="2">
    <source>
        <dbReference type="Proteomes" id="UP000250266"/>
    </source>
</evidence>
<proteinExistence type="predicted"/>
<dbReference type="EMBL" id="KV744853">
    <property type="protein sequence ID" value="OCK83774.1"/>
    <property type="molecule type" value="Genomic_DNA"/>
</dbReference>